<reference evidence="2 3" key="1">
    <citation type="submission" date="2014-11" db="EMBL/GenBank/DDBJ databases">
        <authorList>
            <person name="Zhu J."/>
            <person name="Qi W."/>
            <person name="Song R."/>
        </authorList>
    </citation>
    <scope>NUCLEOTIDE SEQUENCE [LARGE SCALE GENOMIC DNA]</scope>
</reference>
<dbReference type="InParanoid" id="A0A0G4EZ22"/>
<sequence>MSLDRHHWCLRETRRGEARRGDATRRARSWPLGQRAAVLSQKPSILHTLQGSYPSMDDLRQAVAWCVWGVRQFVWHLPSLIYGLTAWARLHPAKGNLIGLAASFIGGVITNTGYHLMRSANDCVWFVGVWVLVRLGNAIHLWALSVAPASTVYPSNAAALMVSPFIGYLCFNDKIKWFRHIPVIAGMIVGIAFTSLAPSFAKTPHKHTVGSDVLFHRSTAYNWYIVVYLICGTLLEIKRYETQESLEVANYYDTALSFGVMRPSEYFERLWAVLYGIAAGHWGCQVGLELKQTIELGVESHRTRIIPWGPMGWSLFILAYSAFLQFGIVGDGLEYTEKATEGSPSSCSAARVWRSKCANLRRSACSVAAVRVRASTSAPPGFEAMLNVPVVALHSASTTFASASAAGPPEHIQTKREPEREDVAVQPVYIWGEGAVM</sequence>
<feature type="transmembrane region" description="Helical" evidence="1">
    <location>
        <begin position="62"/>
        <end position="85"/>
    </location>
</feature>
<evidence type="ECO:0000256" key="1">
    <source>
        <dbReference type="SAM" id="Phobius"/>
    </source>
</evidence>
<keyword evidence="1" id="KW-0472">Membrane</keyword>
<feature type="transmembrane region" description="Helical" evidence="1">
    <location>
        <begin position="221"/>
        <end position="237"/>
    </location>
</feature>
<keyword evidence="3" id="KW-1185">Reference proteome</keyword>
<evidence type="ECO:0000313" key="3">
    <source>
        <dbReference type="Proteomes" id="UP000041254"/>
    </source>
</evidence>
<feature type="transmembrane region" description="Helical" evidence="1">
    <location>
        <begin position="97"/>
        <end position="116"/>
    </location>
</feature>
<feature type="transmembrane region" description="Helical" evidence="1">
    <location>
        <begin position="151"/>
        <end position="171"/>
    </location>
</feature>
<accession>A0A0G4EZ22</accession>
<feature type="transmembrane region" description="Helical" evidence="1">
    <location>
        <begin position="308"/>
        <end position="329"/>
    </location>
</feature>
<keyword evidence="1" id="KW-0812">Transmembrane</keyword>
<proteinExistence type="predicted"/>
<protein>
    <submittedName>
        <fullName evidence="2">Uncharacterized protein</fullName>
    </submittedName>
</protein>
<evidence type="ECO:0000313" key="2">
    <source>
        <dbReference type="EMBL" id="CEM04443.1"/>
    </source>
</evidence>
<dbReference type="Proteomes" id="UP000041254">
    <property type="component" value="Unassembled WGS sequence"/>
</dbReference>
<dbReference type="EMBL" id="CDMY01000351">
    <property type="protein sequence ID" value="CEM04443.1"/>
    <property type="molecule type" value="Genomic_DNA"/>
</dbReference>
<feature type="transmembrane region" description="Helical" evidence="1">
    <location>
        <begin position="183"/>
        <end position="201"/>
    </location>
</feature>
<dbReference type="VEuPathDB" id="CryptoDB:Vbra_5516"/>
<gene>
    <name evidence="2" type="ORF">Vbra_5516</name>
</gene>
<feature type="transmembrane region" description="Helical" evidence="1">
    <location>
        <begin position="123"/>
        <end position="145"/>
    </location>
</feature>
<organism evidence="2 3">
    <name type="scientific">Vitrella brassicaformis (strain CCMP3155)</name>
    <dbReference type="NCBI Taxonomy" id="1169540"/>
    <lineage>
        <taxon>Eukaryota</taxon>
        <taxon>Sar</taxon>
        <taxon>Alveolata</taxon>
        <taxon>Colpodellida</taxon>
        <taxon>Vitrellaceae</taxon>
        <taxon>Vitrella</taxon>
    </lineage>
</organism>
<dbReference type="Gene3D" id="1.10.3730.20">
    <property type="match status" value="1"/>
</dbReference>
<dbReference type="AlphaFoldDB" id="A0A0G4EZ22"/>
<name>A0A0G4EZ22_VITBC</name>
<keyword evidence="1" id="KW-1133">Transmembrane helix</keyword>